<accession>A0A5B7GXK8</accession>
<organism evidence="2 3">
    <name type="scientific">Portunus trituberculatus</name>
    <name type="common">Swimming crab</name>
    <name type="synonym">Neptunus trituberculatus</name>
    <dbReference type="NCBI Taxonomy" id="210409"/>
    <lineage>
        <taxon>Eukaryota</taxon>
        <taxon>Metazoa</taxon>
        <taxon>Ecdysozoa</taxon>
        <taxon>Arthropoda</taxon>
        <taxon>Crustacea</taxon>
        <taxon>Multicrustacea</taxon>
        <taxon>Malacostraca</taxon>
        <taxon>Eumalacostraca</taxon>
        <taxon>Eucarida</taxon>
        <taxon>Decapoda</taxon>
        <taxon>Pleocyemata</taxon>
        <taxon>Brachyura</taxon>
        <taxon>Eubrachyura</taxon>
        <taxon>Portunoidea</taxon>
        <taxon>Portunidae</taxon>
        <taxon>Portuninae</taxon>
        <taxon>Portunus</taxon>
    </lineage>
</organism>
<proteinExistence type="predicted"/>
<name>A0A5B7GXK8_PORTR</name>
<reference evidence="2 3" key="1">
    <citation type="submission" date="2019-05" db="EMBL/GenBank/DDBJ databases">
        <title>Another draft genome of Portunus trituberculatus and its Hox gene families provides insights of decapod evolution.</title>
        <authorList>
            <person name="Jeong J.-H."/>
            <person name="Song I."/>
            <person name="Kim S."/>
            <person name="Choi T."/>
            <person name="Kim D."/>
            <person name="Ryu S."/>
            <person name="Kim W."/>
        </authorList>
    </citation>
    <scope>NUCLEOTIDE SEQUENCE [LARGE SCALE GENOMIC DNA]</scope>
    <source>
        <tissue evidence="2">Muscle</tissue>
    </source>
</reference>
<dbReference type="Proteomes" id="UP000324222">
    <property type="component" value="Unassembled WGS sequence"/>
</dbReference>
<sequence length="64" mass="7252">MRDYCTNTPALRHPPSTIPTCYLYNTLLPPQHSINTPPPEPIPHNIPKSPQHLRHSATHDPELP</sequence>
<keyword evidence="3" id="KW-1185">Reference proteome</keyword>
<comment type="caution">
    <text evidence="2">The sequence shown here is derived from an EMBL/GenBank/DDBJ whole genome shotgun (WGS) entry which is preliminary data.</text>
</comment>
<evidence type="ECO:0000256" key="1">
    <source>
        <dbReference type="SAM" id="MobiDB-lite"/>
    </source>
</evidence>
<feature type="region of interest" description="Disordered" evidence="1">
    <location>
        <begin position="29"/>
        <end position="64"/>
    </location>
</feature>
<dbReference type="AlphaFoldDB" id="A0A5B7GXK8"/>
<protein>
    <submittedName>
        <fullName evidence="2">Uncharacterized protein</fullName>
    </submittedName>
</protein>
<evidence type="ECO:0000313" key="2">
    <source>
        <dbReference type="EMBL" id="MPC65151.1"/>
    </source>
</evidence>
<gene>
    <name evidence="2" type="ORF">E2C01_059280</name>
</gene>
<evidence type="ECO:0000313" key="3">
    <source>
        <dbReference type="Proteomes" id="UP000324222"/>
    </source>
</evidence>
<dbReference type="EMBL" id="VSRR010022987">
    <property type="protein sequence ID" value="MPC65151.1"/>
    <property type="molecule type" value="Genomic_DNA"/>
</dbReference>